<dbReference type="InterPro" id="IPR050097">
    <property type="entry name" value="Ferredoxin-NADP_redctase_2"/>
</dbReference>
<organism evidence="4 5">
    <name type="scientific">Candidatus Gallitreponema excrementavium</name>
    <dbReference type="NCBI Taxonomy" id="2840840"/>
    <lineage>
        <taxon>Bacteria</taxon>
        <taxon>Pseudomonadati</taxon>
        <taxon>Spirochaetota</taxon>
        <taxon>Spirochaetia</taxon>
        <taxon>Spirochaetales</taxon>
        <taxon>Candidatus Gallitreponema</taxon>
    </lineage>
</organism>
<dbReference type="InterPro" id="IPR023753">
    <property type="entry name" value="FAD/NAD-binding_dom"/>
</dbReference>
<accession>A0A9D9HNI5</accession>
<evidence type="ECO:0000313" key="4">
    <source>
        <dbReference type="EMBL" id="MBO8457080.1"/>
    </source>
</evidence>
<feature type="domain" description="FAD/NAD(P)-binding" evidence="3">
    <location>
        <begin position="5"/>
        <end position="294"/>
    </location>
</feature>
<keyword evidence="1" id="KW-0285">Flavoprotein</keyword>
<comment type="caution">
    <text evidence="4">The sequence shown here is derived from an EMBL/GenBank/DDBJ whole genome shotgun (WGS) entry which is preliminary data.</text>
</comment>
<dbReference type="SUPFAM" id="SSF51905">
    <property type="entry name" value="FAD/NAD(P)-binding domain"/>
    <property type="match status" value="1"/>
</dbReference>
<proteinExistence type="predicted"/>
<dbReference type="AlphaFoldDB" id="A0A9D9HNI5"/>
<evidence type="ECO:0000313" key="5">
    <source>
        <dbReference type="Proteomes" id="UP000823638"/>
    </source>
</evidence>
<dbReference type="Gene3D" id="3.50.50.60">
    <property type="entry name" value="FAD/NAD(P)-binding domain"/>
    <property type="match status" value="2"/>
</dbReference>
<dbReference type="Pfam" id="PF07992">
    <property type="entry name" value="Pyr_redox_2"/>
    <property type="match status" value="1"/>
</dbReference>
<dbReference type="InterPro" id="IPR036188">
    <property type="entry name" value="FAD/NAD-bd_sf"/>
</dbReference>
<dbReference type="GO" id="GO:0016491">
    <property type="term" value="F:oxidoreductase activity"/>
    <property type="evidence" value="ECO:0007669"/>
    <property type="project" value="UniProtKB-KW"/>
</dbReference>
<evidence type="ECO:0000256" key="1">
    <source>
        <dbReference type="ARBA" id="ARBA00022630"/>
    </source>
</evidence>
<keyword evidence="2" id="KW-0560">Oxidoreductase</keyword>
<name>A0A9D9HNI5_9SPIR</name>
<dbReference type="PRINTS" id="PR00469">
    <property type="entry name" value="PNDRDTASEII"/>
</dbReference>
<dbReference type="EMBL" id="JADIMM010000028">
    <property type="protein sequence ID" value="MBO8457080.1"/>
    <property type="molecule type" value="Genomic_DNA"/>
</dbReference>
<dbReference type="Proteomes" id="UP000823638">
    <property type="component" value="Unassembled WGS sequence"/>
</dbReference>
<dbReference type="PRINTS" id="PR00368">
    <property type="entry name" value="FADPNR"/>
</dbReference>
<protein>
    <submittedName>
        <fullName evidence="4">NAD(P)/FAD-dependent oxidoreductase</fullName>
    </submittedName>
</protein>
<evidence type="ECO:0000259" key="3">
    <source>
        <dbReference type="Pfam" id="PF07992"/>
    </source>
</evidence>
<dbReference type="PANTHER" id="PTHR48105">
    <property type="entry name" value="THIOREDOXIN REDUCTASE 1-RELATED-RELATED"/>
    <property type="match status" value="1"/>
</dbReference>
<reference evidence="4" key="1">
    <citation type="submission" date="2020-10" db="EMBL/GenBank/DDBJ databases">
        <authorList>
            <person name="Gilroy R."/>
        </authorList>
    </citation>
    <scope>NUCLEOTIDE SEQUENCE</scope>
    <source>
        <strain evidence="4">10532</strain>
    </source>
</reference>
<evidence type="ECO:0000256" key="2">
    <source>
        <dbReference type="ARBA" id="ARBA00023002"/>
    </source>
</evidence>
<gene>
    <name evidence="4" type="ORF">IAA81_02490</name>
</gene>
<sequence>MKDFYDVIIVGKGPGGISASLYLVRAKYSVLVVGRDYGALEKAEKIENYYGFPGGISGIELAERGIEQAQSLGVEVECGEVCGITASYGSPNEFTLEFINAENEKRQIRALSVLLATGKIRRGLKIPGFKEGEGKGLSYCAVCDAFFYKGKSVGVIGNGAYALSEIEALLPLASEVTLFTNGEPLALPREHFPDNIKIEEGLLEEILISGERVSGVAVNSSGSRIKIKLDGIFVALGTAGGGDFAATLGLPLEEKNGSFYLKVNQDYSTGIPGLFAAGDLTGGFLQVANSVAQGAFSAQSINKYLKSLS</sequence>
<reference evidence="4" key="2">
    <citation type="journal article" date="2021" name="PeerJ">
        <title>Extensive microbial diversity within the chicken gut microbiome revealed by metagenomics and culture.</title>
        <authorList>
            <person name="Gilroy R."/>
            <person name="Ravi A."/>
            <person name="Getino M."/>
            <person name="Pursley I."/>
            <person name="Horton D.L."/>
            <person name="Alikhan N.F."/>
            <person name="Baker D."/>
            <person name="Gharbi K."/>
            <person name="Hall N."/>
            <person name="Watson M."/>
            <person name="Adriaenssens E.M."/>
            <person name="Foster-Nyarko E."/>
            <person name="Jarju S."/>
            <person name="Secka A."/>
            <person name="Antonio M."/>
            <person name="Oren A."/>
            <person name="Chaudhuri R.R."/>
            <person name="La Ragione R."/>
            <person name="Hildebrand F."/>
            <person name="Pallen M.J."/>
        </authorList>
    </citation>
    <scope>NUCLEOTIDE SEQUENCE</scope>
    <source>
        <strain evidence="4">10532</strain>
    </source>
</reference>